<dbReference type="GO" id="GO:0052689">
    <property type="term" value="F:carboxylic ester hydrolase activity"/>
    <property type="evidence" value="ECO:0007669"/>
    <property type="project" value="UniProtKB-KW"/>
</dbReference>
<evidence type="ECO:0000256" key="4">
    <source>
        <dbReference type="ARBA" id="ARBA00023157"/>
    </source>
</evidence>
<dbReference type="Pfam" id="PF01083">
    <property type="entry name" value="Cutinase"/>
    <property type="match status" value="1"/>
</dbReference>
<dbReference type="InterPro" id="IPR029058">
    <property type="entry name" value="AB_hydrolase_fold"/>
</dbReference>
<dbReference type="EMBL" id="QRCM01000001">
    <property type="protein sequence ID" value="TXG90986.1"/>
    <property type="molecule type" value="Genomic_DNA"/>
</dbReference>
<dbReference type="SUPFAM" id="SSF53474">
    <property type="entry name" value="alpha/beta-Hydrolases"/>
    <property type="match status" value="1"/>
</dbReference>
<name>A0A6P2CIG8_9NOCA</name>
<dbReference type="PANTHER" id="PTHR33630">
    <property type="entry name" value="CUTINASE RV1984C-RELATED-RELATED"/>
    <property type="match status" value="1"/>
</dbReference>
<feature type="compositionally biased region" description="Low complexity" evidence="5">
    <location>
        <begin position="489"/>
        <end position="504"/>
    </location>
</feature>
<accession>A0A6P2CIG8</accession>
<comment type="caution">
    <text evidence="6">The sequence shown here is derived from an EMBL/GenBank/DDBJ whole genome shotgun (WGS) entry which is preliminary data.</text>
</comment>
<comment type="similarity">
    <text evidence="1">Belongs to the cutinase family.</text>
</comment>
<evidence type="ECO:0000313" key="7">
    <source>
        <dbReference type="Proteomes" id="UP000471120"/>
    </source>
</evidence>
<dbReference type="SMART" id="SM01110">
    <property type="entry name" value="Cutinase"/>
    <property type="match status" value="1"/>
</dbReference>
<evidence type="ECO:0000256" key="3">
    <source>
        <dbReference type="ARBA" id="ARBA00022801"/>
    </source>
</evidence>
<evidence type="ECO:0000313" key="6">
    <source>
        <dbReference type="EMBL" id="TXG90986.1"/>
    </source>
</evidence>
<dbReference type="Gene3D" id="3.40.50.1820">
    <property type="entry name" value="alpha/beta hydrolase"/>
    <property type="match status" value="1"/>
</dbReference>
<feature type="region of interest" description="Disordered" evidence="5">
    <location>
        <begin position="456"/>
        <end position="550"/>
    </location>
</feature>
<evidence type="ECO:0000256" key="2">
    <source>
        <dbReference type="ARBA" id="ARBA00022487"/>
    </source>
</evidence>
<feature type="compositionally biased region" description="Low complexity" evidence="5">
    <location>
        <begin position="518"/>
        <end position="536"/>
    </location>
</feature>
<reference evidence="6 7" key="1">
    <citation type="submission" date="2018-07" db="EMBL/GenBank/DDBJ databases">
        <title>Genome sequence of Rhodococcus rhodnii ATCC 35071 from Rhodnius prolixus.</title>
        <authorList>
            <person name="Patel V."/>
            <person name="Vogel K.J."/>
        </authorList>
    </citation>
    <scope>NUCLEOTIDE SEQUENCE [LARGE SCALE GENOMIC DNA]</scope>
    <source>
        <strain evidence="6 7">ATCC 35071</strain>
    </source>
</reference>
<evidence type="ECO:0000256" key="1">
    <source>
        <dbReference type="ARBA" id="ARBA00007534"/>
    </source>
</evidence>
<dbReference type="PANTHER" id="PTHR33630:SF9">
    <property type="entry name" value="CUTINASE 4"/>
    <property type="match status" value="1"/>
</dbReference>
<keyword evidence="3" id="KW-0378">Hydrolase</keyword>
<sequence>MTHSLPDAHRRPRRLRSIAAASLAALVTTAGAGIWAYNAPTATHAAPDLRASVTTCHDMVAVTISGRGGGMANRDDDDPRWLRDANSAPLPASLEYGNRWVDPVLGPAGDELGDGFAAVHIAYPADLGSYDRAVETGVANAEQVMRAIGAACPDTRFAIVGYSQGADVARRLAMGIGNDPNGSVVDAAHVLGVVVIADPGRSIGDGAFPGARDPFRGPDGFDLDYRTGTATTPGSGLLGGTAGSFGALDGRVASFCSDGDFTCAAPENIALLRVLINIGTALEIESLQTDGPTLDHAGEFARILTRTVVLAFADIRSQPAWLTTDKSFLDVLVKVSAPTYVPSEPPAPSVEPTLGRLASLTHLPRKTAEEIIGFVLDNRGLLDVVRSDPYDTTFAPDGGMHFDYWNDDTDKPHTSIDYAAAWLAHLGRQVAQGRTVDSAEPDETTLEATLVAAERTLEPDASPANDPVVDETSATDTAVAPTTTRERTLTSPTATPGPDAATTTSRTPSSVAPTHADSTPVITTPAAPTTTRATSSEDPDTDSVTTHRGE</sequence>
<gene>
    <name evidence="6" type="ORF">DW322_13090</name>
</gene>
<proteinExistence type="inferred from homology"/>
<dbReference type="RefSeq" id="WP_040774973.1">
    <property type="nucleotide sequence ID" value="NZ_QRCM01000001.1"/>
</dbReference>
<keyword evidence="2" id="KW-0719">Serine esterase</keyword>
<dbReference type="InterPro" id="IPR000675">
    <property type="entry name" value="Cutinase/axe"/>
</dbReference>
<dbReference type="Proteomes" id="UP000471120">
    <property type="component" value="Unassembled WGS sequence"/>
</dbReference>
<organism evidence="6 7">
    <name type="scientific">Rhodococcus rhodnii</name>
    <dbReference type="NCBI Taxonomy" id="38312"/>
    <lineage>
        <taxon>Bacteria</taxon>
        <taxon>Bacillati</taxon>
        <taxon>Actinomycetota</taxon>
        <taxon>Actinomycetes</taxon>
        <taxon>Mycobacteriales</taxon>
        <taxon>Nocardiaceae</taxon>
        <taxon>Rhodococcus</taxon>
    </lineage>
</organism>
<evidence type="ECO:0000256" key="5">
    <source>
        <dbReference type="SAM" id="MobiDB-lite"/>
    </source>
</evidence>
<dbReference type="AlphaFoldDB" id="A0A6P2CIG8"/>
<keyword evidence="4" id="KW-1015">Disulfide bond</keyword>
<protein>
    <submittedName>
        <fullName evidence="6">Cutinase family protein</fullName>
    </submittedName>
</protein>